<keyword evidence="1" id="KW-0175">Coiled coil</keyword>
<organism evidence="2 3">
    <name type="scientific">Natronomicrosphaera hydrolytica</name>
    <dbReference type="NCBI Taxonomy" id="3242702"/>
    <lineage>
        <taxon>Bacteria</taxon>
        <taxon>Pseudomonadati</taxon>
        <taxon>Planctomycetota</taxon>
        <taxon>Phycisphaerae</taxon>
        <taxon>Phycisphaerales</taxon>
        <taxon>Phycisphaeraceae</taxon>
        <taxon>Natronomicrosphaera</taxon>
    </lineage>
</organism>
<keyword evidence="3" id="KW-1185">Reference proteome</keyword>
<name>A0ABV4U534_9BACT</name>
<dbReference type="EMBL" id="JBGUBD010000005">
    <property type="protein sequence ID" value="MFA9478712.1"/>
    <property type="molecule type" value="Genomic_DNA"/>
</dbReference>
<evidence type="ECO:0000256" key="1">
    <source>
        <dbReference type="SAM" id="Coils"/>
    </source>
</evidence>
<protein>
    <recommendedName>
        <fullName evidence="4">Chromosome partition protein Smc</fullName>
    </recommendedName>
</protein>
<comment type="caution">
    <text evidence="2">The sequence shown here is derived from an EMBL/GenBank/DDBJ whole genome shotgun (WGS) entry which is preliminary data.</text>
</comment>
<dbReference type="Proteomes" id="UP001575105">
    <property type="component" value="Unassembled WGS sequence"/>
</dbReference>
<dbReference type="Gene3D" id="1.20.5.340">
    <property type="match status" value="1"/>
</dbReference>
<evidence type="ECO:0000313" key="2">
    <source>
        <dbReference type="EMBL" id="MFA9478712.1"/>
    </source>
</evidence>
<reference evidence="2 3" key="1">
    <citation type="submission" date="2024-08" db="EMBL/GenBank/DDBJ databases">
        <title>Whole-genome sequencing of halo(alkali)philic microorganisms from hypersaline lakes.</title>
        <authorList>
            <person name="Sorokin D.Y."/>
            <person name="Merkel A.Y."/>
            <person name="Messina E."/>
            <person name="Yakimov M."/>
        </authorList>
    </citation>
    <scope>NUCLEOTIDE SEQUENCE [LARGE SCALE GENOMIC DNA]</scope>
    <source>
        <strain evidence="2 3">AB-hyl4</strain>
    </source>
</reference>
<dbReference type="RefSeq" id="WP_425345638.1">
    <property type="nucleotide sequence ID" value="NZ_JBGUBD010000005.1"/>
</dbReference>
<sequence>MSMLTKAFVVLVTVLAILLVALTVSSVAQYEDLASDVQRLTSERDAARTTATLRQSEVERIRADYDRQLQQRGEEVRRQTDRVTQLAAELASARESAADARADLEKWEASLERLSAAQSQSTALLGSLSEELERRRGETVELQGRLVESSGRIAELSTQGDSLERQVRRFRERMQALMEANREIEERIAQAPPELREFMADPERAERGPTPTQPISGRIVQLDEQGREVFVQVNVGSNDGVAEQMEFMVHRGEQYLGRLVIDSVEADVAVGHMTLIQDRVQQGDMIFAGSL</sequence>
<proteinExistence type="predicted"/>
<feature type="coiled-coil region" evidence="1">
    <location>
        <begin position="76"/>
        <end position="117"/>
    </location>
</feature>
<feature type="coiled-coil region" evidence="1">
    <location>
        <begin position="153"/>
        <end position="187"/>
    </location>
</feature>
<gene>
    <name evidence="2" type="ORF">ACERK3_10425</name>
</gene>
<accession>A0ABV4U534</accession>
<evidence type="ECO:0000313" key="3">
    <source>
        <dbReference type="Proteomes" id="UP001575105"/>
    </source>
</evidence>
<evidence type="ECO:0008006" key="4">
    <source>
        <dbReference type="Google" id="ProtNLM"/>
    </source>
</evidence>